<dbReference type="SUPFAM" id="SSF56935">
    <property type="entry name" value="Porins"/>
    <property type="match status" value="1"/>
</dbReference>
<evidence type="ECO:0000256" key="4">
    <source>
        <dbReference type="ARBA" id="ARBA00022452"/>
    </source>
</evidence>
<evidence type="ECO:0000256" key="9">
    <source>
        <dbReference type="ARBA" id="ARBA00023065"/>
    </source>
</evidence>
<dbReference type="PANTHER" id="PTHR32552">
    <property type="entry name" value="FERRICHROME IRON RECEPTOR-RELATED"/>
    <property type="match status" value="1"/>
</dbReference>
<dbReference type="Gene3D" id="3.55.50.30">
    <property type="match status" value="1"/>
</dbReference>
<reference evidence="19" key="1">
    <citation type="submission" date="2016-03" db="EMBL/GenBank/DDBJ databases">
        <authorList>
            <person name="Heylen K."/>
            <person name="De Vos P."/>
            <person name="Vekeman B."/>
        </authorList>
    </citation>
    <scope>NUCLEOTIDE SEQUENCE [LARGE SCALE GENOMIC DNA]</scope>
    <source>
        <strain evidence="19">R-45383</strain>
    </source>
</reference>
<comment type="caution">
    <text evidence="18">The sequence shown here is derived from an EMBL/GenBank/DDBJ whole genome shotgun (WGS) entry which is preliminary data.</text>
</comment>
<feature type="signal peptide" evidence="16">
    <location>
        <begin position="1"/>
        <end position="22"/>
    </location>
</feature>
<evidence type="ECO:0000256" key="1">
    <source>
        <dbReference type="ARBA" id="ARBA00004571"/>
    </source>
</evidence>
<evidence type="ECO:0000256" key="6">
    <source>
        <dbReference type="ARBA" id="ARBA00022692"/>
    </source>
</evidence>
<dbReference type="InterPro" id="IPR012910">
    <property type="entry name" value="Plug_dom"/>
</dbReference>
<keyword evidence="3 14" id="KW-0813">Transport</keyword>
<dbReference type="STRING" id="702114.A1355_04405"/>
<dbReference type="Proteomes" id="UP000077628">
    <property type="component" value="Unassembled WGS sequence"/>
</dbReference>
<accession>A0A177NR29</accession>
<dbReference type="GO" id="GO:0009279">
    <property type="term" value="C:cell outer membrane"/>
    <property type="evidence" value="ECO:0007669"/>
    <property type="project" value="UniProtKB-SubCell"/>
</dbReference>
<evidence type="ECO:0000259" key="17">
    <source>
        <dbReference type="SMART" id="SM00965"/>
    </source>
</evidence>
<dbReference type="Pfam" id="PF07660">
    <property type="entry name" value="STN"/>
    <property type="match status" value="1"/>
</dbReference>
<feature type="chain" id="PRO_5008069438" evidence="16">
    <location>
        <begin position="23"/>
        <end position="826"/>
    </location>
</feature>
<evidence type="ECO:0000256" key="10">
    <source>
        <dbReference type="ARBA" id="ARBA00023077"/>
    </source>
</evidence>
<keyword evidence="19" id="KW-1185">Reference proteome</keyword>
<gene>
    <name evidence="18" type="ORF">A1355_04405</name>
</gene>
<keyword evidence="8" id="KW-0408">Iron</keyword>
<keyword evidence="13 14" id="KW-0998">Cell outer membrane</keyword>
<dbReference type="FunFam" id="2.170.130.10:FF:000001">
    <property type="entry name" value="Catecholate siderophore TonB-dependent receptor"/>
    <property type="match status" value="1"/>
</dbReference>
<dbReference type="InterPro" id="IPR000531">
    <property type="entry name" value="Beta-barrel_TonB"/>
</dbReference>
<evidence type="ECO:0000256" key="5">
    <source>
        <dbReference type="ARBA" id="ARBA00022496"/>
    </source>
</evidence>
<evidence type="ECO:0000256" key="12">
    <source>
        <dbReference type="ARBA" id="ARBA00023170"/>
    </source>
</evidence>
<keyword evidence="6 14" id="KW-0812">Transmembrane</keyword>
<dbReference type="InterPro" id="IPR010105">
    <property type="entry name" value="TonB_sidphr_rcpt"/>
</dbReference>
<sequence>MLAAIAALCGSLLVAVPAVGTAAPDSGISQQTMNFDIGAGSLSDALLRFSEISGQRVLFGAELVRGLGSDGLNGRYTPSAALQRLLSGSGLNARQTDSGSITLEKAAEKPLPSGAATMPAVTVLGQATYDSTDPYNPAYSLPNASTATKTDTPIMHTPMSVKVVPQQVLKDQQVVTLDQALRNVSGVVSGDGNDREFYVRGFSSTSSSGSNGGGGSTYYRDGFPFINGWHHTVDLANIDRVEVLKGPGSILFGRSEPGGIINFVTKQPLDTPYYSVRQQFGSYGHFRTDIDATGPLTANKDLAYRVNFAYQANDAIAQWGGGERIFAAPMLRWRISDKTTSTFKLEYSDIKTNADNPVPYNLLGKVPRSRNFNDPWAYSEDQYVMFSANTEHVFNENWTLRHRFNASFAEVTSRNVAAAGSADASGNFGRWGFEQNFDGGDYYNNYFNSLELTGKFETGFAKHTLLIGSDYLKTDARATMGPVFAWMPGFESSNAYQPIHRYQMPGMTVSNFPPQRTAFNTFEYDNPWFGFYAQDQVELPYHVHLLGGLRYDNANTDTYADYGAIPQFFPSVQTPFVEKQSNDRVSPRGGVLWQPIPELSLFGSYTENFGAPNGLNAQGRVLAPQTAAQWEAGVKTELFDGRLITTLTYFDLKKYNLSFQDFPPGSPSQLIGKAESRGLELDISGEILPGWKIIAAYAYMPFAQTVEDPIHTQYVGKRLHNAPENSGNLWTTYEFQQAILQGLKLGAGVQAVGQRFLGYDETQKTPGYATLNLMASQAWKVGQTRVTAQINADNLLDKTYLQGLNTYGVGTYGAPRTFMGSVRIEY</sequence>
<dbReference type="GO" id="GO:0015891">
    <property type="term" value="P:siderophore transport"/>
    <property type="evidence" value="ECO:0007669"/>
    <property type="project" value="InterPro"/>
</dbReference>
<keyword evidence="5" id="KW-0410">Iron transport</keyword>
<dbReference type="NCBIfam" id="TIGR01783">
    <property type="entry name" value="TonB-siderophor"/>
    <property type="match status" value="1"/>
</dbReference>
<comment type="subcellular location">
    <subcellularLocation>
        <location evidence="1 14">Cell outer membrane</location>
        <topology evidence="1 14">Multi-pass membrane protein</topology>
    </subcellularLocation>
</comment>
<dbReference type="Pfam" id="PF00593">
    <property type="entry name" value="TonB_dep_Rec_b-barrel"/>
    <property type="match status" value="1"/>
</dbReference>
<name>A0A177NR29_9GAMM</name>
<evidence type="ECO:0000256" key="14">
    <source>
        <dbReference type="PROSITE-ProRule" id="PRU01360"/>
    </source>
</evidence>
<evidence type="ECO:0000256" key="16">
    <source>
        <dbReference type="SAM" id="SignalP"/>
    </source>
</evidence>
<dbReference type="CDD" id="cd01347">
    <property type="entry name" value="ligand_gated_channel"/>
    <property type="match status" value="1"/>
</dbReference>
<evidence type="ECO:0000256" key="11">
    <source>
        <dbReference type="ARBA" id="ARBA00023136"/>
    </source>
</evidence>
<feature type="domain" description="Secretin/TonB short N-terminal" evidence="17">
    <location>
        <begin position="55"/>
        <end position="106"/>
    </location>
</feature>
<dbReference type="PANTHER" id="PTHR32552:SF68">
    <property type="entry name" value="FERRICHROME OUTER MEMBRANE TRANSPORTER_PHAGE RECEPTOR"/>
    <property type="match status" value="1"/>
</dbReference>
<dbReference type="Gene3D" id="2.170.130.10">
    <property type="entry name" value="TonB-dependent receptor, plug domain"/>
    <property type="match status" value="1"/>
</dbReference>
<dbReference type="GO" id="GO:0015344">
    <property type="term" value="F:siderophore uptake transmembrane transporter activity"/>
    <property type="evidence" value="ECO:0007669"/>
    <property type="project" value="TreeGrafter"/>
</dbReference>
<keyword evidence="4 14" id="KW-1134">Transmembrane beta strand</keyword>
<evidence type="ECO:0000256" key="2">
    <source>
        <dbReference type="ARBA" id="ARBA00009810"/>
    </source>
</evidence>
<keyword evidence="7 16" id="KW-0732">Signal</keyword>
<evidence type="ECO:0000313" key="18">
    <source>
        <dbReference type="EMBL" id="OAI19490.1"/>
    </source>
</evidence>
<keyword evidence="10 15" id="KW-0798">TonB box</keyword>
<evidence type="ECO:0000256" key="15">
    <source>
        <dbReference type="RuleBase" id="RU003357"/>
    </source>
</evidence>
<dbReference type="AlphaFoldDB" id="A0A177NR29"/>
<dbReference type="EMBL" id="LUUK01000157">
    <property type="protein sequence ID" value="OAI19490.1"/>
    <property type="molecule type" value="Genomic_DNA"/>
</dbReference>
<proteinExistence type="inferred from homology"/>
<evidence type="ECO:0000256" key="7">
    <source>
        <dbReference type="ARBA" id="ARBA00022729"/>
    </source>
</evidence>
<dbReference type="SMART" id="SM00965">
    <property type="entry name" value="STN"/>
    <property type="match status" value="1"/>
</dbReference>
<keyword evidence="11 14" id="KW-0472">Membrane</keyword>
<dbReference type="InterPro" id="IPR039426">
    <property type="entry name" value="TonB-dep_rcpt-like"/>
</dbReference>
<evidence type="ECO:0000313" key="19">
    <source>
        <dbReference type="Proteomes" id="UP000077628"/>
    </source>
</evidence>
<organism evidence="18 19">
    <name type="scientific">Methylomonas koyamae</name>
    <dbReference type="NCBI Taxonomy" id="702114"/>
    <lineage>
        <taxon>Bacteria</taxon>
        <taxon>Pseudomonadati</taxon>
        <taxon>Pseudomonadota</taxon>
        <taxon>Gammaproteobacteria</taxon>
        <taxon>Methylococcales</taxon>
        <taxon>Methylococcaceae</taxon>
        <taxon>Methylomonas</taxon>
    </lineage>
</organism>
<evidence type="ECO:0000256" key="8">
    <source>
        <dbReference type="ARBA" id="ARBA00023004"/>
    </source>
</evidence>
<keyword evidence="12 18" id="KW-0675">Receptor</keyword>
<evidence type="ECO:0000256" key="3">
    <source>
        <dbReference type="ARBA" id="ARBA00022448"/>
    </source>
</evidence>
<dbReference type="Gene3D" id="2.40.170.20">
    <property type="entry name" value="TonB-dependent receptor, beta-barrel domain"/>
    <property type="match status" value="1"/>
</dbReference>
<dbReference type="InterPro" id="IPR011662">
    <property type="entry name" value="Secretin/TonB_short_N"/>
</dbReference>
<dbReference type="Pfam" id="PF07715">
    <property type="entry name" value="Plug"/>
    <property type="match status" value="1"/>
</dbReference>
<dbReference type="PROSITE" id="PS52016">
    <property type="entry name" value="TONB_DEPENDENT_REC_3"/>
    <property type="match status" value="1"/>
</dbReference>
<protein>
    <submittedName>
        <fullName evidence="18">TonB-dependent receptor</fullName>
    </submittedName>
</protein>
<dbReference type="GO" id="GO:0038023">
    <property type="term" value="F:signaling receptor activity"/>
    <property type="evidence" value="ECO:0007669"/>
    <property type="project" value="InterPro"/>
</dbReference>
<keyword evidence="9" id="KW-0406">Ion transport</keyword>
<dbReference type="InterPro" id="IPR036942">
    <property type="entry name" value="Beta-barrel_TonB_sf"/>
</dbReference>
<dbReference type="InterPro" id="IPR037066">
    <property type="entry name" value="Plug_dom_sf"/>
</dbReference>
<comment type="similarity">
    <text evidence="2 14 15">Belongs to the TonB-dependent receptor family.</text>
</comment>
<evidence type="ECO:0000256" key="13">
    <source>
        <dbReference type="ARBA" id="ARBA00023237"/>
    </source>
</evidence>